<protein>
    <submittedName>
        <fullName evidence="1">Uncharacterized protein</fullName>
    </submittedName>
</protein>
<dbReference type="Proteomes" id="UP000240009">
    <property type="component" value="Unassembled WGS sequence"/>
</dbReference>
<dbReference type="RefSeq" id="WP_105350791.1">
    <property type="nucleotide sequence ID" value="NZ_PUIA01000016.1"/>
</dbReference>
<gene>
    <name evidence="1" type="ORF">C5Y96_05795</name>
</gene>
<dbReference type="AlphaFoldDB" id="A0A2S8G4I7"/>
<evidence type="ECO:0000313" key="2">
    <source>
        <dbReference type="Proteomes" id="UP000240009"/>
    </source>
</evidence>
<accession>A0A2S8G4I7</accession>
<proteinExistence type="predicted"/>
<comment type="caution">
    <text evidence="1">The sequence shown here is derived from an EMBL/GenBank/DDBJ whole genome shotgun (WGS) entry which is preliminary data.</text>
</comment>
<dbReference type="EMBL" id="PUIA01000016">
    <property type="protein sequence ID" value="PQO39366.1"/>
    <property type="molecule type" value="Genomic_DNA"/>
</dbReference>
<sequence length="96" mass="10993">MPFDFVDEIETQLDPAARQEFGPIERQMLRRTMEHVGMTEYPPAPMESHGFQRAAFDCICQKCGKAYGAHPMDWRVIGYGDVPFLNVLCDGQRVKL</sequence>
<evidence type="ECO:0000313" key="1">
    <source>
        <dbReference type="EMBL" id="PQO39366.1"/>
    </source>
</evidence>
<organism evidence="1 2">
    <name type="scientific">Blastopirellula marina</name>
    <dbReference type="NCBI Taxonomy" id="124"/>
    <lineage>
        <taxon>Bacteria</taxon>
        <taxon>Pseudomonadati</taxon>
        <taxon>Planctomycetota</taxon>
        <taxon>Planctomycetia</taxon>
        <taxon>Pirellulales</taxon>
        <taxon>Pirellulaceae</taxon>
        <taxon>Blastopirellula</taxon>
    </lineage>
</organism>
<name>A0A2S8G4I7_9BACT</name>
<reference evidence="1 2" key="1">
    <citation type="submission" date="2018-02" db="EMBL/GenBank/DDBJ databases">
        <title>Comparative genomes isolates from brazilian mangrove.</title>
        <authorList>
            <person name="Araujo J.E."/>
            <person name="Taketani R.G."/>
            <person name="Silva M.C.P."/>
            <person name="Loureco M.V."/>
            <person name="Andreote F.D."/>
        </authorList>
    </citation>
    <scope>NUCLEOTIDE SEQUENCE [LARGE SCALE GENOMIC DNA]</scope>
    <source>
        <strain evidence="1 2">HEX-2 MGV</strain>
    </source>
</reference>